<keyword evidence="3" id="KW-0255">Endonuclease</keyword>
<keyword evidence="3" id="KW-0378">Hydrolase</keyword>
<comment type="caution">
    <text evidence="3">The sequence shown here is derived from an EMBL/GenBank/DDBJ whole genome shotgun (WGS) entry which is preliminary data.</text>
</comment>
<dbReference type="SUPFAM" id="SSF52980">
    <property type="entry name" value="Restriction endonuclease-like"/>
    <property type="match status" value="1"/>
</dbReference>
<dbReference type="PANTHER" id="PTHR35400">
    <property type="entry name" value="SLR1083 PROTEIN"/>
    <property type="match status" value="1"/>
</dbReference>
<sequence length="204" mass="22732">MTADPMPPSDGEVPDWLVPPPGGFQADDLDRMPNLPRHTELIDGSLVLVSPQAMFHMLVIRFLEQELGGQVPEDLAVGREMTVTLGRRQRPKPDLLILRVDSIVDLAQTTFKPTDVVLVVEVVSPDSVERDRIRKPQLYAEAGIPHLWRVESADGHAVVYVYELDPATGKYVLTGIHHDRLRLTVPFGIDLDLTQATRLKPPRG</sequence>
<evidence type="ECO:0000313" key="3">
    <source>
        <dbReference type="EMBL" id="MBL1076225.1"/>
    </source>
</evidence>
<feature type="region of interest" description="Disordered" evidence="1">
    <location>
        <begin position="1"/>
        <end position="22"/>
    </location>
</feature>
<dbReference type="CDD" id="cd06260">
    <property type="entry name" value="DUF820-like"/>
    <property type="match status" value="1"/>
</dbReference>
<dbReference type="Pfam" id="PF05685">
    <property type="entry name" value="Uma2"/>
    <property type="match status" value="1"/>
</dbReference>
<proteinExistence type="predicted"/>
<protein>
    <submittedName>
        <fullName evidence="3">Uma2 family endonuclease</fullName>
    </submittedName>
</protein>
<feature type="domain" description="Putative restriction endonuclease" evidence="2">
    <location>
        <begin position="27"/>
        <end position="192"/>
    </location>
</feature>
<evidence type="ECO:0000313" key="4">
    <source>
        <dbReference type="Proteomes" id="UP000602198"/>
    </source>
</evidence>
<reference evidence="3 4" key="1">
    <citation type="submission" date="2021-01" db="EMBL/GenBank/DDBJ databases">
        <title>WGS of actinomycetes isolated from Thailand.</title>
        <authorList>
            <person name="Thawai C."/>
        </authorList>
    </citation>
    <scope>NUCLEOTIDE SEQUENCE [LARGE SCALE GENOMIC DNA]</scope>
    <source>
        <strain evidence="3 4">LPG 2</strain>
    </source>
</reference>
<dbReference type="Gene3D" id="3.90.1570.10">
    <property type="entry name" value="tt1808, chain A"/>
    <property type="match status" value="1"/>
</dbReference>
<organism evidence="3 4">
    <name type="scientific">Nocardia acididurans</name>
    <dbReference type="NCBI Taxonomy" id="2802282"/>
    <lineage>
        <taxon>Bacteria</taxon>
        <taxon>Bacillati</taxon>
        <taxon>Actinomycetota</taxon>
        <taxon>Actinomycetes</taxon>
        <taxon>Mycobacteriales</taxon>
        <taxon>Nocardiaceae</taxon>
        <taxon>Nocardia</taxon>
    </lineage>
</organism>
<keyword evidence="4" id="KW-1185">Reference proteome</keyword>
<dbReference type="GO" id="GO:0004519">
    <property type="term" value="F:endonuclease activity"/>
    <property type="evidence" value="ECO:0007669"/>
    <property type="project" value="UniProtKB-KW"/>
</dbReference>
<evidence type="ECO:0000259" key="2">
    <source>
        <dbReference type="Pfam" id="PF05685"/>
    </source>
</evidence>
<accession>A0ABS1M7V2</accession>
<gene>
    <name evidence="3" type="ORF">JK358_17640</name>
</gene>
<dbReference type="EMBL" id="JAERRJ010000006">
    <property type="protein sequence ID" value="MBL1076225.1"/>
    <property type="molecule type" value="Genomic_DNA"/>
</dbReference>
<dbReference type="InterPro" id="IPR008538">
    <property type="entry name" value="Uma2"/>
</dbReference>
<dbReference type="Proteomes" id="UP000602198">
    <property type="component" value="Unassembled WGS sequence"/>
</dbReference>
<keyword evidence="3" id="KW-0540">Nuclease</keyword>
<dbReference type="PANTHER" id="PTHR35400:SF3">
    <property type="entry name" value="SLL1072 PROTEIN"/>
    <property type="match status" value="1"/>
</dbReference>
<dbReference type="InterPro" id="IPR012296">
    <property type="entry name" value="Nuclease_put_TT1808"/>
</dbReference>
<name>A0ABS1M7V2_9NOCA</name>
<dbReference type="InterPro" id="IPR011335">
    <property type="entry name" value="Restrct_endonuc-II-like"/>
</dbReference>
<evidence type="ECO:0000256" key="1">
    <source>
        <dbReference type="SAM" id="MobiDB-lite"/>
    </source>
</evidence>
<dbReference type="RefSeq" id="WP_201948772.1">
    <property type="nucleotide sequence ID" value="NZ_JAERRJ010000006.1"/>
</dbReference>